<dbReference type="OrthoDB" id="430207at2759"/>
<proteinExistence type="inferred from homology"/>
<evidence type="ECO:0000256" key="7">
    <source>
        <dbReference type="SAM" id="MobiDB-lite"/>
    </source>
</evidence>
<feature type="signal peptide" evidence="8">
    <location>
        <begin position="1"/>
        <end position="31"/>
    </location>
</feature>
<comment type="similarity">
    <text evidence="2">Belongs to the peroxisomal membrane protein PXMP2/4 family.</text>
</comment>
<reference evidence="10" key="1">
    <citation type="journal article" date="2023" name="Commun. Biol.">
        <title>Genome analysis of Parmales, the sister group of diatoms, reveals the evolutionary specialization of diatoms from phago-mixotrophs to photoautotrophs.</title>
        <authorList>
            <person name="Ban H."/>
            <person name="Sato S."/>
            <person name="Yoshikawa S."/>
            <person name="Yamada K."/>
            <person name="Nakamura Y."/>
            <person name="Ichinomiya M."/>
            <person name="Sato N."/>
            <person name="Blanc-Mathieu R."/>
            <person name="Endo H."/>
            <person name="Kuwata A."/>
            <person name="Ogata H."/>
        </authorList>
    </citation>
    <scope>NUCLEOTIDE SEQUENCE [LARGE SCALE GENOMIC DNA]</scope>
    <source>
        <strain evidence="10">NIES 3701</strain>
    </source>
</reference>
<keyword evidence="4" id="KW-1133">Transmembrane helix</keyword>
<feature type="coiled-coil region" evidence="6">
    <location>
        <begin position="77"/>
        <end position="104"/>
    </location>
</feature>
<feature type="compositionally biased region" description="Low complexity" evidence="7">
    <location>
        <begin position="368"/>
        <end position="380"/>
    </location>
</feature>
<evidence type="ECO:0000256" key="3">
    <source>
        <dbReference type="ARBA" id="ARBA00022692"/>
    </source>
</evidence>
<evidence type="ECO:0000313" key="10">
    <source>
        <dbReference type="Proteomes" id="UP001165085"/>
    </source>
</evidence>
<organism evidence="9 10">
    <name type="scientific">Triparma strigata</name>
    <dbReference type="NCBI Taxonomy" id="1606541"/>
    <lineage>
        <taxon>Eukaryota</taxon>
        <taxon>Sar</taxon>
        <taxon>Stramenopiles</taxon>
        <taxon>Ochrophyta</taxon>
        <taxon>Bolidophyceae</taxon>
        <taxon>Parmales</taxon>
        <taxon>Triparmaceae</taxon>
        <taxon>Triparma</taxon>
    </lineage>
</organism>
<sequence length="403" mass="44655">MMTRRSMGRGRRILVAIFVAVSVCSLHDVGAFSPSNLVVVVPHRSKQVSTRAATREPDQRTWEVDRKNGKDWFEDELSVVSAELQTAEENLLMLKKEKKKLKKRQKDLSSIYDELRFEVQNAGLNGPILALISGAAVISLLWKDVLVVSSLYLNNEWMEADWGEEAINLLGRLPVDLLRQYSAYVIAAPVLTKAFTSCASYLAGDLTAQFVEGRRRVKLLDLKRASRNGLLGFFLHGPLLHFWILFLENGPVLDVIPDGGPPLLLAKIALDQTFFTVVINLAYATLDGLLMDLSPSDSFTRAREVLVPSVVQSWKFWPFVHLISYSPLIPVDLKLLWIDVMEVVWVAILSSTVNSGGGGGKGGEDADASVSAGSVGVPVPWGEGPFVKEDELQRELELLEEEK</sequence>
<keyword evidence="6" id="KW-0175">Coiled coil</keyword>
<evidence type="ECO:0000313" key="9">
    <source>
        <dbReference type="EMBL" id="GMH69592.1"/>
    </source>
</evidence>
<accession>A0A9W7AHP0</accession>
<evidence type="ECO:0000256" key="4">
    <source>
        <dbReference type="ARBA" id="ARBA00022989"/>
    </source>
</evidence>
<dbReference type="Proteomes" id="UP001165085">
    <property type="component" value="Unassembled WGS sequence"/>
</dbReference>
<comment type="caution">
    <text evidence="9">The sequence shown here is derived from an EMBL/GenBank/DDBJ whole genome shotgun (WGS) entry which is preliminary data.</text>
</comment>
<keyword evidence="5" id="KW-0472">Membrane</keyword>
<dbReference type="PANTHER" id="PTHR11266:SF121">
    <property type="entry name" value="OS09G0315000 PROTEIN"/>
    <property type="match status" value="1"/>
</dbReference>
<evidence type="ECO:0000256" key="1">
    <source>
        <dbReference type="ARBA" id="ARBA00004141"/>
    </source>
</evidence>
<comment type="subcellular location">
    <subcellularLocation>
        <location evidence="1">Membrane</location>
        <topology evidence="1">Multi-pass membrane protein</topology>
    </subcellularLocation>
</comment>
<protein>
    <submittedName>
        <fullName evidence="9">Uncharacterized protein</fullName>
    </submittedName>
</protein>
<feature type="region of interest" description="Disordered" evidence="7">
    <location>
        <begin position="355"/>
        <end position="384"/>
    </location>
</feature>
<evidence type="ECO:0000256" key="6">
    <source>
        <dbReference type="SAM" id="Coils"/>
    </source>
</evidence>
<evidence type="ECO:0000256" key="2">
    <source>
        <dbReference type="ARBA" id="ARBA00006824"/>
    </source>
</evidence>
<keyword evidence="10" id="KW-1185">Reference proteome</keyword>
<name>A0A9W7AHP0_9STRA</name>
<dbReference type="AlphaFoldDB" id="A0A9W7AHP0"/>
<gene>
    <name evidence="9" type="ORF">TrST_g3764</name>
</gene>
<dbReference type="EMBL" id="BRXY01000134">
    <property type="protein sequence ID" value="GMH69592.1"/>
    <property type="molecule type" value="Genomic_DNA"/>
</dbReference>
<dbReference type="GO" id="GO:0005737">
    <property type="term" value="C:cytoplasm"/>
    <property type="evidence" value="ECO:0007669"/>
    <property type="project" value="TreeGrafter"/>
</dbReference>
<feature type="chain" id="PRO_5040782775" evidence="8">
    <location>
        <begin position="32"/>
        <end position="403"/>
    </location>
</feature>
<evidence type="ECO:0000256" key="8">
    <source>
        <dbReference type="SAM" id="SignalP"/>
    </source>
</evidence>
<keyword evidence="3" id="KW-0812">Transmembrane</keyword>
<dbReference type="Pfam" id="PF04117">
    <property type="entry name" value="Mpv17_PMP22"/>
    <property type="match status" value="1"/>
</dbReference>
<dbReference type="PANTHER" id="PTHR11266">
    <property type="entry name" value="PEROXISOMAL MEMBRANE PROTEIN 2, PXMP2 MPV17"/>
    <property type="match status" value="1"/>
</dbReference>
<evidence type="ECO:0000256" key="5">
    <source>
        <dbReference type="ARBA" id="ARBA00023136"/>
    </source>
</evidence>
<dbReference type="GO" id="GO:0016020">
    <property type="term" value="C:membrane"/>
    <property type="evidence" value="ECO:0007669"/>
    <property type="project" value="UniProtKB-SubCell"/>
</dbReference>
<keyword evidence="8" id="KW-0732">Signal</keyword>
<dbReference type="InterPro" id="IPR007248">
    <property type="entry name" value="Mpv17_PMP22"/>
</dbReference>